<sequence>MLLGPFIIPRIEKISVSADAFELALTKQIAEQGAPATAQLLNHSDLARLTEAYGVIRATQNEQYHGLRLAEKYWSRLDQAERATIRSLTSAADFGGGQTARRVVADRLLTK</sequence>
<reference evidence="1" key="1">
    <citation type="submission" date="2021-03" db="EMBL/GenBank/DDBJ databases">
        <title>Whole genome shotgun sequence of Actinoplanes consettensis NBRC 14913.</title>
        <authorList>
            <person name="Komaki H."/>
            <person name="Tamura T."/>
        </authorList>
    </citation>
    <scope>NUCLEOTIDE SEQUENCE</scope>
    <source>
        <strain evidence="1">NBRC 14913</strain>
    </source>
</reference>
<keyword evidence="2" id="KW-1185">Reference proteome</keyword>
<name>A0A919VNT2_9ACTN</name>
<evidence type="ECO:0000313" key="2">
    <source>
        <dbReference type="Proteomes" id="UP000680865"/>
    </source>
</evidence>
<dbReference type="EMBL" id="BOQP01000008">
    <property type="protein sequence ID" value="GIM70225.1"/>
    <property type="molecule type" value="Genomic_DNA"/>
</dbReference>
<dbReference type="AlphaFoldDB" id="A0A919VNT2"/>
<evidence type="ECO:0000313" key="1">
    <source>
        <dbReference type="EMBL" id="GIM70225.1"/>
    </source>
</evidence>
<comment type="caution">
    <text evidence="1">The sequence shown here is derived from an EMBL/GenBank/DDBJ whole genome shotgun (WGS) entry which is preliminary data.</text>
</comment>
<proteinExistence type="predicted"/>
<dbReference type="Proteomes" id="UP000680865">
    <property type="component" value="Unassembled WGS sequence"/>
</dbReference>
<gene>
    <name evidence="1" type="ORF">Aco04nite_19150</name>
</gene>
<accession>A0A919VNT2</accession>
<protein>
    <submittedName>
        <fullName evidence="1">Uncharacterized protein</fullName>
    </submittedName>
</protein>
<organism evidence="1 2">
    <name type="scientific">Winogradskya consettensis</name>
    <dbReference type="NCBI Taxonomy" id="113560"/>
    <lineage>
        <taxon>Bacteria</taxon>
        <taxon>Bacillati</taxon>
        <taxon>Actinomycetota</taxon>
        <taxon>Actinomycetes</taxon>
        <taxon>Micromonosporales</taxon>
        <taxon>Micromonosporaceae</taxon>
        <taxon>Winogradskya</taxon>
    </lineage>
</organism>